<dbReference type="PANTHER" id="PTHR15827:SF2">
    <property type="entry name" value="CYCLIN-DEPENDENT KINASE 2-INTERACTING PROTEIN"/>
    <property type="match status" value="1"/>
</dbReference>
<dbReference type="AlphaFoldDB" id="A0A803L9H2"/>
<feature type="region of interest" description="Disordered" evidence="1">
    <location>
        <begin position="1"/>
        <end position="41"/>
    </location>
</feature>
<accession>A0A803L9H2</accession>
<reference evidence="2" key="2">
    <citation type="submission" date="2021-03" db="UniProtKB">
        <authorList>
            <consortium name="EnsemblPlants"/>
        </authorList>
    </citation>
    <scope>IDENTIFICATION</scope>
</reference>
<dbReference type="PANTHER" id="PTHR15827">
    <property type="entry name" value="CYCLIN-DEPENDENT KINASE 2-INTERACTING PROTEIN"/>
    <property type="match status" value="1"/>
</dbReference>
<dbReference type="Gramene" id="AUR62008511-RA">
    <property type="protein sequence ID" value="AUR62008511-RA:cds"/>
    <property type="gene ID" value="AUR62008511"/>
</dbReference>
<evidence type="ECO:0000313" key="3">
    <source>
        <dbReference type="Proteomes" id="UP000596660"/>
    </source>
</evidence>
<evidence type="ECO:0000313" key="2">
    <source>
        <dbReference type="EnsemblPlants" id="AUR62008511-RA:cds"/>
    </source>
</evidence>
<dbReference type="OMA" id="THMINTS"/>
<dbReference type="EnsemblPlants" id="AUR62008511-RA">
    <property type="protein sequence ID" value="AUR62008511-RA:cds"/>
    <property type="gene ID" value="AUR62008511"/>
</dbReference>
<dbReference type="Proteomes" id="UP000596660">
    <property type="component" value="Unplaced"/>
</dbReference>
<name>A0A803L9H2_CHEQI</name>
<proteinExistence type="predicted"/>
<evidence type="ECO:0000256" key="1">
    <source>
        <dbReference type="SAM" id="MobiDB-lite"/>
    </source>
</evidence>
<reference evidence="2" key="1">
    <citation type="journal article" date="2017" name="Nature">
        <title>The genome of Chenopodium quinoa.</title>
        <authorList>
            <person name="Jarvis D.E."/>
            <person name="Ho Y.S."/>
            <person name="Lightfoot D.J."/>
            <person name="Schmoeckel S.M."/>
            <person name="Li B."/>
            <person name="Borm T.J.A."/>
            <person name="Ohyanagi H."/>
            <person name="Mineta K."/>
            <person name="Michell C.T."/>
            <person name="Saber N."/>
            <person name="Kharbatia N.M."/>
            <person name="Rupper R.R."/>
            <person name="Sharp A.R."/>
            <person name="Dally N."/>
            <person name="Boughton B.A."/>
            <person name="Woo Y.H."/>
            <person name="Gao G."/>
            <person name="Schijlen E.G.W.M."/>
            <person name="Guo X."/>
            <person name="Momin A.A."/>
            <person name="Negrao S."/>
            <person name="Al-Babili S."/>
            <person name="Gehring C."/>
            <person name="Roessner U."/>
            <person name="Jung C."/>
            <person name="Murphy K."/>
            <person name="Arold S.T."/>
            <person name="Gojobori T."/>
            <person name="van der Linden C.G."/>
            <person name="van Loo E.N."/>
            <person name="Jellen E.N."/>
            <person name="Maughan P.J."/>
            <person name="Tester M."/>
        </authorList>
    </citation>
    <scope>NUCLEOTIDE SEQUENCE [LARGE SCALE GENOMIC DNA]</scope>
    <source>
        <strain evidence="2">cv. PI 614886</strain>
    </source>
</reference>
<feature type="compositionally biased region" description="Low complexity" evidence="1">
    <location>
        <begin position="1"/>
        <end position="28"/>
    </location>
</feature>
<keyword evidence="3" id="KW-1185">Reference proteome</keyword>
<organism evidence="2 3">
    <name type="scientific">Chenopodium quinoa</name>
    <name type="common">Quinoa</name>
    <dbReference type="NCBI Taxonomy" id="63459"/>
    <lineage>
        <taxon>Eukaryota</taxon>
        <taxon>Viridiplantae</taxon>
        <taxon>Streptophyta</taxon>
        <taxon>Embryophyta</taxon>
        <taxon>Tracheophyta</taxon>
        <taxon>Spermatophyta</taxon>
        <taxon>Magnoliopsida</taxon>
        <taxon>eudicotyledons</taxon>
        <taxon>Gunneridae</taxon>
        <taxon>Pentapetalae</taxon>
        <taxon>Caryophyllales</taxon>
        <taxon>Chenopodiaceae</taxon>
        <taxon>Chenopodioideae</taxon>
        <taxon>Atripliceae</taxon>
        <taxon>Chenopodium</taxon>
    </lineage>
</organism>
<sequence length="299" mass="33496">MADIASLSLSSPSTSGTTSSTTTTHSYSCLQPQTPKTPEISPSMLRLWRPQAQRNLRNQWSKLSSCRDQWRSSIASGRSHATSLVNSYLSIRYMDAMDLGVLDNMPNIRKKACSKLLKQLELQRNQLLSSYKAMVAVVIDMVTLSKSMRCFSKTTTGSAIVQYSMFSENSNDTGDGGGAPVVTFLSVSAFEMLAEELVEMFKQELVLKRLLVVELLSKSYPELEQFNQLSWKDELYHGETNESNMCNLYSKDTAEPFLPKISGWQSKTLTVESEKNPSHDVLQVSCQLSSVKFKVFYLS</sequence>
<protein>
    <submittedName>
        <fullName evidence="2">Uncharacterized protein</fullName>
    </submittedName>
</protein>